<reference evidence="2 3" key="1">
    <citation type="submission" date="2014-04" db="EMBL/GenBank/DDBJ databases">
        <authorList>
            <consortium name="DOE Joint Genome Institute"/>
            <person name="Kuo A."/>
            <person name="Kohler A."/>
            <person name="Costa M.D."/>
            <person name="Nagy L.G."/>
            <person name="Floudas D."/>
            <person name="Copeland A."/>
            <person name="Barry K.W."/>
            <person name="Cichocki N."/>
            <person name="Veneault-Fourrey C."/>
            <person name="LaButti K."/>
            <person name="Lindquist E.A."/>
            <person name="Lipzen A."/>
            <person name="Lundell T."/>
            <person name="Morin E."/>
            <person name="Murat C."/>
            <person name="Sun H."/>
            <person name="Tunlid A."/>
            <person name="Henrissat B."/>
            <person name="Grigoriev I.V."/>
            <person name="Hibbett D.S."/>
            <person name="Martin F."/>
            <person name="Nordberg H.P."/>
            <person name="Cantor M.N."/>
            <person name="Hua S.X."/>
        </authorList>
    </citation>
    <scope>NUCLEOTIDE SEQUENCE [LARGE SCALE GENOMIC DNA]</scope>
    <source>
        <strain evidence="2 3">Marx 270</strain>
    </source>
</reference>
<keyword evidence="1" id="KW-0812">Transmembrane</keyword>
<evidence type="ECO:0000256" key="1">
    <source>
        <dbReference type="SAM" id="Phobius"/>
    </source>
</evidence>
<evidence type="ECO:0000313" key="3">
    <source>
        <dbReference type="Proteomes" id="UP000054217"/>
    </source>
</evidence>
<dbReference type="HOGENOM" id="CLU_2513560_0_0_1"/>
<feature type="transmembrane region" description="Helical" evidence="1">
    <location>
        <begin position="32"/>
        <end position="52"/>
    </location>
</feature>
<feature type="transmembrane region" description="Helical" evidence="1">
    <location>
        <begin position="7"/>
        <end position="26"/>
    </location>
</feature>
<name>A0A0C3IXZ5_PISTI</name>
<proteinExistence type="predicted"/>
<keyword evidence="3" id="KW-1185">Reference proteome</keyword>
<dbReference type="EMBL" id="KN831986">
    <property type="protein sequence ID" value="KIO01698.1"/>
    <property type="molecule type" value="Genomic_DNA"/>
</dbReference>
<sequence>MWRSLHVCHIPTFSLLSPVLFCYSLLGGRTTVLYHLFVISTIMVMVHVSVVLTPTGPFDFPQSLFLCSYVLFFAGAAIITIQYLG</sequence>
<organism evidence="2 3">
    <name type="scientific">Pisolithus tinctorius Marx 270</name>
    <dbReference type="NCBI Taxonomy" id="870435"/>
    <lineage>
        <taxon>Eukaryota</taxon>
        <taxon>Fungi</taxon>
        <taxon>Dikarya</taxon>
        <taxon>Basidiomycota</taxon>
        <taxon>Agaricomycotina</taxon>
        <taxon>Agaricomycetes</taxon>
        <taxon>Agaricomycetidae</taxon>
        <taxon>Boletales</taxon>
        <taxon>Sclerodermatineae</taxon>
        <taxon>Pisolithaceae</taxon>
        <taxon>Pisolithus</taxon>
    </lineage>
</organism>
<accession>A0A0C3IXZ5</accession>
<evidence type="ECO:0000313" key="2">
    <source>
        <dbReference type="EMBL" id="KIO01698.1"/>
    </source>
</evidence>
<dbReference type="Proteomes" id="UP000054217">
    <property type="component" value="Unassembled WGS sequence"/>
</dbReference>
<feature type="transmembrane region" description="Helical" evidence="1">
    <location>
        <begin position="64"/>
        <end position="84"/>
    </location>
</feature>
<gene>
    <name evidence="2" type="ORF">M404DRAFT_723660</name>
</gene>
<dbReference type="AlphaFoldDB" id="A0A0C3IXZ5"/>
<reference evidence="3" key="2">
    <citation type="submission" date="2015-01" db="EMBL/GenBank/DDBJ databases">
        <title>Evolutionary Origins and Diversification of the Mycorrhizal Mutualists.</title>
        <authorList>
            <consortium name="DOE Joint Genome Institute"/>
            <consortium name="Mycorrhizal Genomics Consortium"/>
            <person name="Kohler A."/>
            <person name="Kuo A."/>
            <person name="Nagy L.G."/>
            <person name="Floudas D."/>
            <person name="Copeland A."/>
            <person name="Barry K.W."/>
            <person name="Cichocki N."/>
            <person name="Veneault-Fourrey C."/>
            <person name="LaButti K."/>
            <person name="Lindquist E.A."/>
            <person name="Lipzen A."/>
            <person name="Lundell T."/>
            <person name="Morin E."/>
            <person name="Murat C."/>
            <person name="Riley R."/>
            <person name="Ohm R."/>
            <person name="Sun H."/>
            <person name="Tunlid A."/>
            <person name="Henrissat B."/>
            <person name="Grigoriev I.V."/>
            <person name="Hibbett D.S."/>
            <person name="Martin F."/>
        </authorList>
    </citation>
    <scope>NUCLEOTIDE SEQUENCE [LARGE SCALE GENOMIC DNA]</scope>
    <source>
        <strain evidence="3">Marx 270</strain>
    </source>
</reference>
<dbReference type="InParanoid" id="A0A0C3IXZ5"/>
<keyword evidence="1" id="KW-1133">Transmembrane helix</keyword>
<protein>
    <submittedName>
        <fullName evidence="2">Uncharacterized protein</fullName>
    </submittedName>
</protein>
<keyword evidence="1" id="KW-0472">Membrane</keyword>